<dbReference type="Proteomes" id="UP000789901">
    <property type="component" value="Unassembled WGS sequence"/>
</dbReference>
<dbReference type="EMBL" id="CAJVQB010105600">
    <property type="protein sequence ID" value="CAG8851345.1"/>
    <property type="molecule type" value="Genomic_DNA"/>
</dbReference>
<proteinExistence type="predicted"/>
<evidence type="ECO:0000313" key="2">
    <source>
        <dbReference type="EMBL" id="CAG8851345.1"/>
    </source>
</evidence>
<feature type="region of interest" description="Disordered" evidence="1">
    <location>
        <begin position="1"/>
        <end position="25"/>
    </location>
</feature>
<gene>
    <name evidence="2" type="ORF">GMARGA_LOCUS40690</name>
</gene>
<reference evidence="2 3" key="1">
    <citation type="submission" date="2021-06" db="EMBL/GenBank/DDBJ databases">
        <authorList>
            <person name="Kallberg Y."/>
            <person name="Tangrot J."/>
            <person name="Rosling A."/>
        </authorList>
    </citation>
    <scope>NUCLEOTIDE SEQUENCE [LARGE SCALE GENOMIC DNA]</scope>
    <source>
        <strain evidence="2 3">120-4 pot B 10/14</strain>
    </source>
</reference>
<keyword evidence="3" id="KW-1185">Reference proteome</keyword>
<feature type="compositionally biased region" description="Polar residues" evidence="1">
    <location>
        <begin position="1"/>
        <end position="11"/>
    </location>
</feature>
<comment type="caution">
    <text evidence="2">The sequence shown here is derived from an EMBL/GenBank/DDBJ whole genome shotgun (WGS) entry which is preliminary data.</text>
</comment>
<organism evidence="2 3">
    <name type="scientific">Gigaspora margarita</name>
    <dbReference type="NCBI Taxonomy" id="4874"/>
    <lineage>
        <taxon>Eukaryota</taxon>
        <taxon>Fungi</taxon>
        <taxon>Fungi incertae sedis</taxon>
        <taxon>Mucoromycota</taxon>
        <taxon>Glomeromycotina</taxon>
        <taxon>Glomeromycetes</taxon>
        <taxon>Diversisporales</taxon>
        <taxon>Gigasporaceae</taxon>
        <taxon>Gigaspora</taxon>
    </lineage>
</organism>
<evidence type="ECO:0000313" key="3">
    <source>
        <dbReference type="Proteomes" id="UP000789901"/>
    </source>
</evidence>
<name>A0ABN7X9H4_GIGMA</name>
<evidence type="ECO:0000256" key="1">
    <source>
        <dbReference type="SAM" id="MobiDB-lite"/>
    </source>
</evidence>
<sequence length="117" mass="13499">EAHNSNISKNVTSKRKREPELLQEDTNKHFSTLTKIIINNSKCSKEDAIVISQHNTKGTISPLKDKKSLIKSKQEDIIAFNGHLPEIRQRIPENYNCCQKQSKAYLVYYSLELIQRS</sequence>
<feature type="non-terminal residue" evidence="2">
    <location>
        <position position="1"/>
    </location>
</feature>
<protein>
    <submittedName>
        <fullName evidence="2">29421_t:CDS:1</fullName>
    </submittedName>
</protein>
<accession>A0ABN7X9H4</accession>